<evidence type="ECO:0000313" key="1">
    <source>
        <dbReference type="EMBL" id="EHQ29534.1"/>
    </source>
</evidence>
<dbReference type="RefSeq" id="WP_008510793.1">
    <property type="nucleotide sequence ID" value="NZ_CM001403.1"/>
</dbReference>
<sequence>MLQHIKAKYDINVKNITSHELVNSGSIQNTTLITNSLHYSAFLR</sequence>
<gene>
    <name evidence="1" type="ORF">Mucpa_5462</name>
</gene>
<accession>H1YAS5</accession>
<protein>
    <submittedName>
        <fullName evidence="1">Uncharacterized protein</fullName>
    </submittedName>
</protein>
<reference evidence="1" key="1">
    <citation type="submission" date="2011-09" db="EMBL/GenBank/DDBJ databases">
        <title>The permanent draft genome of Mucilaginibacter paludis DSM 18603.</title>
        <authorList>
            <consortium name="US DOE Joint Genome Institute (JGI-PGF)"/>
            <person name="Lucas S."/>
            <person name="Han J."/>
            <person name="Lapidus A."/>
            <person name="Bruce D."/>
            <person name="Goodwin L."/>
            <person name="Pitluck S."/>
            <person name="Peters L."/>
            <person name="Kyrpides N."/>
            <person name="Mavromatis K."/>
            <person name="Ivanova N."/>
            <person name="Mikhailova N."/>
            <person name="Held B."/>
            <person name="Detter J.C."/>
            <person name="Tapia R."/>
            <person name="Han C."/>
            <person name="Land M."/>
            <person name="Hauser L."/>
            <person name="Markowitz V."/>
            <person name="Cheng J.-F."/>
            <person name="Hugenholtz P."/>
            <person name="Woyke T."/>
            <person name="Wu D."/>
            <person name="Tindall B."/>
            <person name="Brambilla E."/>
            <person name="Klenk H.-P."/>
            <person name="Eisen J.A."/>
        </authorList>
    </citation>
    <scope>NUCLEOTIDE SEQUENCE [LARGE SCALE GENOMIC DNA]</scope>
    <source>
        <strain evidence="1">DSM 18603</strain>
    </source>
</reference>
<evidence type="ECO:0000313" key="2">
    <source>
        <dbReference type="Proteomes" id="UP000002774"/>
    </source>
</evidence>
<dbReference type="HOGENOM" id="CLU_3218804_0_0_10"/>
<organism evidence="1 2">
    <name type="scientific">Mucilaginibacter paludis DSM 18603</name>
    <dbReference type="NCBI Taxonomy" id="714943"/>
    <lineage>
        <taxon>Bacteria</taxon>
        <taxon>Pseudomonadati</taxon>
        <taxon>Bacteroidota</taxon>
        <taxon>Sphingobacteriia</taxon>
        <taxon>Sphingobacteriales</taxon>
        <taxon>Sphingobacteriaceae</taxon>
        <taxon>Mucilaginibacter</taxon>
    </lineage>
</organism>
<dbReference type="AlphaFoldDB" id="H1YAS5"/>
<proteinExistence type="predicted"/>
<name>H1YAS5_9SPHI</name>
<keyword evidence="2" id="KW-1185">Reference proteome</keyword>
<dbReference type="Proteomes" id="UP000002774">
    <property type="component" value="Chromosome"/>
</dbReference>
<dbReference type="EMBL" id="CM001403">
    <property type="protein sequence ID" value="EHQ29534.1"/>
    <property type="molecule type" value="Genomic_DNA"/>
</dbReference>